<evidence type="ECO:0000313" key="2">
    <source>
        <dbReference type="Proteomes" id="UP000268350"/>
    </source>
</evidence>
<sequence length="379" mass="43722">MDPGNDKSEANCGEALILPEEHSFHDGIKVIAECGEIDEGDADWLLDAQVISRTIREAMSEKDLVYNFMLQNLLATATFYRGSKIDFPLRFDQYLRFRMPFRVTPIFNTAQPAYIHLHAAHVHPMVSNDYLNPESVQLFLRGNLRDAISHMGSISCRSGVRYSLSYRTHEIGDQGFVHEILASECRDAGMPSVISFVFLPAMQFSFVEHPLPSFVPSGPAWAHCSGTSYWLALLQVYPQYDRRSFCPFVPRMQHIRDERMLKYRHALRLLLRIGTANHIPDLCDFFVLKGLHFYRLRYSASCDCHLSLATLFIEMLNIHREVAYNEAWQKCITFGWQQLQSHNWLSDVLALDSLVRDVTILYHINHIHLDHLKQLFGSM</sequence>
<dbReference type="Proteomes" id="UP000268350">
    <property type="component" value="Unassembled WGS sequence"/>
</dbReference>
<dbReference type="OrthoDB" id="6054650at2759"/>
<proteinExistence type="predicted"/>
<keyword evidence="2" id="KW-1185">Reference proteome</keyword>
<protein>
    <submittedName>
        <fullName evidence="1">Uncharacterized protein</fullName>
    </submittedName>
</protein>
<dbReference type="AlphaFoldDB" id="A0A3B0KUB0"/>
<organism evidence="1 2">
    <name type="scientific">Drosophila guanche</name>
    <name type="common">Fruit fly</name>
    <dbReference type="NCBI Taxonomy" id="7266"/>
    <lineage>
        <taxon>Eukaryota</taxon>
        <taxon>Metazoa</taxon>
        <taxon>Ecdysozoa</taxon>
        <taxon>Arthropoda</taxon>
        <taxon>Hexapoda</taxon>
        <taxon>Insecta</taxon>
        <taxon>Pterygota</taxon>
        <taxon>Neoptera</taxon>
        <taxon>Endopterygota</taxon>
        <taxon>Diptera</taxon>
        <taxon>Brachycera</taxon>
        <taxon>Muscomorpha</taxon>
        <taxon>Ephydroidea</taxon>
        <taxon>Drosophilidae</taxon>
        <taxon>Drosophila</taxon>
        <taxon>Sophophora</taxon>
    </lineage>
</organism>
<dbReference type="Gene3D" id="3.30.460.90">
    <property type="match status" value="1"/>
</dbReference>
<dbReference type="OMA" id="ERMVKYR"/>
<name>A0A3B0KUB0_DROGU</name>
<accession>A0A3B0KUB0</accession>
<gene>
    <name evidence="1" type="ORF">DGUA_6G009952</name>
</gene>
<evidence type="ECO:0000313" key="1">
    <source>
        <dbReference type="EMBL" id="SPP87528.1"/>
    </source>
</evidence>
<reference evidence="2" key="1">
    <citation type="submission" date="2018-01" db="EMBL/GenBank/DDBJ databases">
        <authorList>
            <person name="Alioto T."/>
            <person name="Alioto T."/>
        </authorList>
    </citation>
    <scope>NUCLEOTIDE SEQUENCE [LARGE SCALE GENOMIC DNA]</scope>
</reference>
<dbReference type="EMBL" id="OUUW01000012">
    <property type="protein sequence ID" value="SPP87528.1"/>
    <property type="molecule type" value="Genomic_DNA"/>
</dbReference>